<gene>
    <name evidence="1" type="ORF">ANTHELSMS3_01365</name>
</gene>
<dbReference type="KEGG" id="aht:ANTHELSMS3_01365"/>
<proteinExistence type="predicted"/>
<dbReference type="EMBL" id="CP022540">
    <property type="protein sequence ID" value="ASP20067.1"/>
    <property type="molecule type" value="Genomic_DNA"/>
</dbReference>
<dbReference type="RefSeq" id="WP_157733423.1">
    <property type="nucleotide sequence ID" value="NZ_CP022540.1"/>
</dbReference>
<evidence type="ECO:0000313" key="2">
    <source>
        <dbReference type="Proteomes" id="UP000203589"/>
    </source>
</evidence>
<dbReference type="Proteomes" id="UP000203589">
    <property type="component" value="Chromosome"/>
</dbReference>
<evidence type="ECO:0000313" key="1">
    <source>
        <dbReference type="EMBL" id="ASP20067.1"/>
    </source>
</evidence>
<name>A0A222E1H3_9RHOB</name>
<protein>
    <submittedName>
        <fullName evidence="1">Uncharacterized protein</fullName>
    </submittedName>
</protein>
<accession>A0A222E1H3</accession>
<organism evidence="1 2">
    <name type="scientific">Antarctobacter heliothermus</name>
    <dbReference type="NCBI Taxonomy" id="74033"/>
    <lineage>
        <taxon>Bacteria</taxon>
        <taxon>Pseudomonadati</taxon>
        <taxon>Pseudomonadota</taxon>
        <taxon>Alphaproteobacteria</taxon>
        <taxon>Rhodobacterales</taxon>
        <taxon>Roseobacteraceae</taxon>
        <taxon>Antarctobacter</taxon>
    </lineage>
</organism>
<dbReference type="AlphaFoldDB" id="A0A222E1H3"/>
<reference evidence="1 2" key="1">
    <citation type="submission" date="2017-07" db="EMBL/GenBank/DDBJ databases">
        <title>Genome Sequence of Antarctobacter heliothermus Strain SMS3 Isolated from a culture of the Diatom Skeletonema marinoi.</title>
        <authorList>
            <person name="Topel M."/>
            <person name="Pinder M.I.M."/>
            <person name="Johansson O.N."/>
            <person name="Kourtchenko O."/>
            <person name="Godhe A."/>
            <person name="Clarke A.K."/>
        </authorList>
    </citation>
    <scope>NUCLEOTIDE SEQUENCE [LARGE SCALE GENOMIC DNA]</scope>
    <source>
        <strain evidence="1 2">SMS3</strain>
    </source>
</reference>
<keyword evidence="2" id="KW-1185">Reference proteome</keyword>
<sequence length="55" mass="6036">MTGLYDEIMQLLHDTRMSVEGGLQEKVSQAVRNVRLAAEAEFQANPAPQGHGIRA</sequence>